<keyword evidence="3 6" id="KW-0732">Signal</keyword>
<accession>A0ABW5CVL4</accession>
<protein>
    <submittedName>
        <fullName evidence="8">RagB/SusD family nutrient uptake outer membrane protein</fullName>
    </submittedName>
</protein>
<dbReference type="InterPro" id="IPR011990">
    <property type="entry name" value="TPR-like_helical_dom_sf"/>
</dbReference>
<name>A0ABW5CVL4_9BACT</name>
<dbReference type="InterPro" id="IPR012944">
    <property type="entry name" value="SusD_RagB_dom"/>
</dbReference>
<feature type="signal peptide" evidence="6">
    <location>
        <begin position="1"/>
        <end position="27"/>
    </location>
</feature>
<evidence type="ECO:0000259" key="7">
    <source>
        <dbReference type="Pfam" id="PF07980"/>
    </source>
</evidence>
<dbReference type="RefSeq" id="WP_250427515.1">
    <property type="nucleotide sequence ID" value="NZ_JALPRR010000001.1"/>
</dbReference>
<dbReference type="CDD" id="cd08977">
    <property type="entry name" value="SusD"/>
    <property type="match status" value="1"/>
</dbReference>
<comment type="subcellular location">
    <subcellularLocation>
        <location evidence="1">Cell outer membrane</location>
    </subcellularLocation>
</comment>
<sequence length="443" mass="49246">MKRYSNLFRHLKALVYLVLVLALPACEIDEFDDPNNPTIKTDDATIADLNNLVVGTEAGMRNIIGTYYDNVGVIGREHYRFSGADPRFTSDLLGAGNAVLDNNTFYTTNPWSARYRVVQNTNILIEATNNANPELVSEELKQGYLGFAKTIQAHELLMNLNMMNENGIRLDVADFNNLGPIVDREASLAAIAGLLEEAKGHLEAAGATFAFTLSGGFAGFNTPATFLQFNRALAARVAVYRNQFAEALTFLEGSFLDLNGDFNKGVYYVFSTASGDQLNTLYFAPNATGEVRIAQPDFIKDAEPGDDRLSKVSKRTAPATQSGLTGDYDVALYKTNTDPVPIIRNEELILIYAEAKIQTNQLPDAVTALNRIRTGHGLRPYTGALTRDALINEMLRQRRYSLYFEGHRWIDMRRYNKLNELPIDRAGDDVWVNFPIPFAEEGI</sequence>
<evidence type="ECO:0000256" key="6">
    <source>
        <dbReference type="SAM" id="SignalP"/>
    </source>
</evidence>
<gene>
    <name evidence="8" type="ORF">ACFSKP_06355</name>
</gene>
<reference evidence="9" key="1">
    <citation type="journal article" date="2019" name="Int. J. Syst. Evol. Microbiol.">
        <title>The Global Catalogue of Microorganisms (GCM) 10K type strain sequencing project: providing services to taxonomists for standard genome sequencing and annotation.</title>
        <authorList>
            <consortium name="The Broad Institute Genomics Platform"/>
            <consortium name="The Broad Institute Genome Sequencing Center for Infectious Disease"/>
            <person name="Wu L."/>
            <person name="Ma J."/>
        </authorList>
    </citation>
    <scope>NUCLEOTIDE SEQUENCE [LARGE SCALE GENOMIC DNA]</scope>
    <source>
        <strain evidence="9">CGMCC 4.1782</strain>
    </source>
</reference>
<feature type="chain" id="PRO_5046440695" evidence="6">
    <location>
        <begin position="28"/>
        <end position="443"/>
    </location>
</feature>
<proteinExistence type="inferred from homology"/>
<feature type="domain" description="RagB/SusD" evidence="7">
    <location>
        <begin position="334"/>
        <end position="417"/>
    </location>
</feature>
<evidence type="ECO:0000256" key="4">
    <source>
        <dbReference type="ARBA" id="ARBA00023136"/>
    </source>
</evidence>
<dbReference type="EMBL" id="JBHUIM010000001">
    <property type="protein sequence ID" value="MFD2245869.1"/>
    <property type="molecule type" value="Genomic_DNA"/>
</dbReference>
<comment type="similarity">
    <text evidence="2">Belongs to the SusD family.</text>
</comment>
<dbReference type="Pfam" id="PF07980">
    <property type="entry name" value="SusD_RagB"/>
    <property type="match status" value="1"/>
</dbReference>
<evidence type="ECO:0000313" key="8">
    <source>
        <dbReference type="EMBL" id="MFD2245869.1"/>
    </source>
</evidence>
<organism evidence="8 9">
    <name type="scientific">Pontibacter ruber</name>
    <dbReference type="NCBI Taxonomy" id="1343895"/>
    <lineage>
        <taxon>Bacteria</taxon>
        <taxon>Pseudomonadati</taxon>
        <taxon>Bacteroidota</taxon>
        <taxon>Cytophagia</taxon>
        <taxon>Cytophagales</taxon>
        <taxon>Hymenobacteraceae</taxon>
        <taxon>Pontibacter</taxon>
    </lineage>
</organism>
<dbReference type="Gene3D" id="1.25.40.390">
    <property type="match status" value="2"/>
</dbReference>
<comment type="caution">
    <text evidence="8">The sequence shown here is derived from an EMBL/GenBank/DDBJ whole genome shotgun (WGS) entry which is preliminary data.</text>
</comment>
<evidence type="ECO:0000256" key="2">
    <source>
        <dbReference type="ARBA" id="ARBA00006275"/>
    </source>
</evidence>
<dbReference type="SUPFAM" id="SSF48452">
    <property type="entry name" value="TPR-like"/>
    <property type="match status" value="1"/>
</dbReference>
<evidence type="ECO:0000313" key="9">
    <source>
        <dbReference type="Proteomes" id="UP001597374"/>
    </source>
</evidence>
<evidence type="ECO:0000256" key="3">
    <source>
        <dbReference type="ARBA" id="ARBA00022729"/>
    </source>
</evidence>
<dbReference type="Proteomes" id="UP001597374">
    <property type="component" value="Unassembled WGS sequence"/>
</dbReference>
<keyword evidence="4" id="KW-0472">Membrane</keyword>
<keyword evidence="5" id="KW-0998">Cell outer membrane</keyword>
<evidence type="ECO:0000256" key="5">
    <source>
        <dbReference type="ARBA" id="ARBA00023237"/>
    </source>
</evidence>
<keyword evidence="9" id="KW-1185">Reference proteome</keyword>
<evidence type="ECO:0000256" key="1">
    <source>
        <dbReference type="ARBA" id="ARBA00004442"/>
    </source>
</evidence>